<feature type="transmembrane region" description="Helical" evidence="1">
    <location>
        <begin position="76"/>
        <end position="95"/>
    </location>
</feature>
<gene>
    <name evidence="2" type="ORF">GM1_002_01390</name>
</gene>
<evidence type="ECO:0000256" key="1">
    <source>
        <dbReference type="SAM" id="Phobius"/>
    </source>
</evidence>
<accession>M3T9R3</accession>
<feature type="transmembrane region" description="Helical" evidence="1">
    <location>
        <begin position="159"/>
        <end position="179"/>
    </location>
</feature>
<dbReference type="AlphaFoldDB" id="M3T9R3"/>
<protein>
    <submittedName>
        <fullName evidence="2">Uncharacterized protein</fullName>
    </submittedName>
</protein>
<proteinExistence type="predicted"/>
<reference evidence="2 3" key="1">
    <citation type="submission" date="2013-02" db="EMBL/GenBank/DDBJ databases">
        <title>Whole genome shotgun sequence of Gordonia malaquae NBRC 108250.</title>
        <authorList>
            <person name="Yoshida I."/>
            <person name="Hosoyama A."/>
            <person name="Tsuchikane K."/>
            <person name="Ando Y."/>
            <person name="Baba S."/>
            <person name="Ohji S."/>
            <person name="Hamada M."/>
            <person name="Tamura T."/>
            <person name="Yamazoe A."/>
            <person name="Yamazaki S."/>
            <person name="Fujita N."/>
        </authorList>
    </citation>
    <scope>NUCLEOTIDE SEQUENCE [LARGE SCALE GENOMIC DNA]</scope>
    <source>
        <strain evidence="2 3">NBRC 108250</strain>
    </source>
</reference>
<dbReference type="Proteomes" id="UP000035009">
    <property type="component" value="Unassembled WGS sequence"/>
</dbReference>
<sequence>MTGSGDFLENLPGRWIAGGILAIYFVALAVRTVVNGRLADFTAVTWVGTTLAFVLLAIAMTVTASSATSALADWQAGVVCGAVVVAVGAVWGSAALLGSEALGPFQTMLSTATIVLVVFMMRGRLLLAWVVVAVNTVIGVIVGPLTGSPTWLNAVLPRASFTMLFIATGAALLLAPQVAELHALSARRRADRKGVDDVREDIAARDVRIRRIDARVRPLLTKVVDGHPVTDDDVTDARLIEARLRDGIRGRALDVPRVRRAVWDARRSGVSVTVLDDGGLTELDTARADAVVDAAALVLEEELAGLSGGDVVARIAPPGRDPIATVGVVSGSVRRRIELTVDGRIRRVVQS</sequence>
<keyword evidence="1" id="KW-0812">Transmembrane</keyword>
<keyword evidence="3" id="KW-1185">Reference proteome</keyword>
<comment type="caution">
    <text evidence="2">The sequence shown here is derived from an EMBL/GenBank/DDBJ whole genome shotgun (WGS) entry which is preliminary data.</text>
</comment>
<dbReference type="EMBL" id="BAOP01000002">
    <property type="protein sequence ID" value="GAC78161.1"/>
    <property type="molecule type" value="Genomic_DNA"/>
</dbReference>
<dbReference type="RefSeq" id="WP_008375987.1">
    <property type="nucleotide sequence ID" value="NZ_BAOP01000002.1"/>
</dbReference>
<evidence type="ECO:0000313" key="3">
    <source>
        <dbReference type="Proteomes" id="UP000035009"/>
    </source>
</evidence>
<organism evidence="2 3">
    <name type="scientific">Gordonia malaquae NBRC 108250</name>
    <dbReference type="NCBI Taxonomy" id="1223542"/>
    <lineage>
        <taxon>Bacteria</taxon>
        <taxon>Bacillati</taxon>
        <taxon>Actinomycetota</taxon>
        <taxon>Actinomycetes</taxon>
        <taxon>Mycobacteriales</taxon>
        <taxon>Gordoniaceae</taxon>
        <taxon>Gordonia</taxon>
    </lineage>
</organism>
<feature type="transmembrane region" description="Helical" evidence="1">
    <location>
        <begin position="43"/>
        <end position="64"/>
    </location>
</feature>
<name>M3T9R3_GORML</name>
<keyword evidence="1" id="KW-1133">Transmembrane helix</keyword>
<feature type="transmembrane region" description="Helical" evidence="1">
    <location>
        <begin position="126"/>
        <end position="147"/>
    </location>
</feature>
<feature type="transmembrane region" description="Helical" evidence="1">
    <location>
        <begin position="12"/>
        <end position="31"/>
    </location>
</feature>
<dbReference type="OrthoDB" id="4465106at2"/>
<dbReference type="STRING" id="410332.SAMN04488550_3554"/>
<keyword evidence="1" id="KW-0472">Membrane</keyword>
<evidence type="ECO:0000313" key="2">
    <source>
        <dbReference type="EMBL" id="GAC78161.1"/>
    </source>
</evidence>
<dbReference type="eggNOG" id="COG3850">
    <property type="taxonomic scope" value="Bacteria"/>
</dbReference>